<name>A0AAD6XJ51_9AGAR</name>
<feature type="non-terminal residue" evidence="1">
    <location>
        <position position="102"/>
    </location>
</feature>
<gene>
    <name evidence="1" type="ORF">B0H15DRAFT_756290</name>
</gene>
<dbReference type="AlphaFoldDB" id="A0AAD6XJ51"/>
<evidence type="ECO:0000313" key="2">
    <source>
        <dbReference type="Proteomes" id="UP001222325"/>
    </source>
</evidence>
<dbReference type="EMBL" id="JARJCN010000067">
    <property type="protein sequence ID" value="KAJ7078290.1"/>
    <property type="molecule type" value="Genomic_DNA"/>
</dbReference>
<dbReference type="Proteomes" id="UP001222325">
    <property type="component" value="Unassembled WGS sequence"/>
</dbReference>
<proteinExistence type="predicted"/>
<organism evidence="1 2">
    <name type="scientific">Mycena belliarum</name>
    <dbReference type="NCBI Taxonomy" id="1033014"/>
    <lineage>
        <taxon>Eukaryota</taxon>
        <taxon>Fungi</taxon>
        <taxon>Dikarya</taxon>
        <taxon>Basidiomycota</taxon>
        <taxon>Agaricomycotina</taxon>
        <taxon>Agaricomycetes</taxon>
        <taxon>Agaricomycetidae</taxon>
        <taxon>Agaricales</taxon>
        <taxon>Marasmiineae</taxon>
        <taxon>Mycenaceae</taxon>
        <taxon>Mycena</taxon>
    </lineage>
</organism>
<comment type="caution">
    <text evidence="1">The sequence shown here is derived from an EMBL/GenBank/DDBJ whole genome shotgun (WGS) entry which is preliminary data.</text>
</comment>
<protein>
    <submittedName>
        <fullName evidence="1">Uncharacterized protein</fullName>
    </submittedName>
</protein>
<evidence type="ECO:0000313" key="1">
    <source>
        <dbReference type="EMBL" id="KAJ7078290.1"/>
    </source>
</evidence>
<accession>A0AAD6XJ51</accession>
<reference evidence="1" key="1">
    <citation type="submission" date="2023-03" db="EMBL/GenBank/DDBJ databases">
        <title>Massive genome expansion in bonnet fungi (Mycena s.s.) driven by repeated elements and novel gene families across ecological guilds.</title>
        <authorList>
            <consortium name="Lawrence Berkeley National Laboratory"/>
            <person name="Harder C.B."/>
            <person name="Miyauchi S."/>
            <person name="Viragh M."/>
            <person name="Kuo A."/>
            <person name="Thoen E."/>
            <person name="Andreopoulos B."/>
            <person name="Lu D."/>
            <person name="Skrede I."/>
            <person name="Drula E."/>
            <person name="Henrissat B."/>
            <person name="Morin E."/>
            <person name="Kohler A."/>
            <person name="Barry K."/>
            <person name="LaButti K."/>
            <person name="Morin E."/>
            <person name="Salamov A."/>
            <person name="Lipzen A."/>
            <person name="Mereny Z."/>
            <person name="Hegedus B."/>
            <person name="Baldrian P."/>
            <person name="Stursova M."/>
            <person name="Weitz H."/>
            <person name="Taylor A."/>
            <person name="Grigoriev I.V."/>
            <person name="Nagy L.G."/>
            <person name="Martin F."/>
            <person name="Kauserud H."/>
        </authorList>
    </citation>
    <scope>NUCLEOTIDE SEQUENCE</scope>
    <source>
        <strain evidence="1">CBHHK173m</strain>
    </source>
</reference>
<feature type="non-terminal residue" evidence="1">
    <location>
        <position position="1"/>
    </location>
</feature>
<sequence>KLNNPPFYKGEDDDDKFITWLGKLCTWLQGYGLGGPKYEAHRIVYVKTALDGHALEWFDHEVEPADRDSDIPYEFIEILCAMHRRFITSATAQRATKEFEAV</sequence>
<keyword evidence="2" id="KW-1185">Reference proteome</keyword>